<proteinExistence type="predicted"/>
<sequence length="230" mass="26425">MLVPMLARAQYSFDFLSVEALIDDHKRIRSVLMARSGVEQANELLHQYSREANVDYDSLNVKLDKYTKCFDVIDVIYNGGVTVLNVKNTYDDVSYKIGQLESLIETFINERTLRGDIVSSDTLIINACQRAVEQVGDDGTQLVNSLVELAGYATGVEHITTEGLLTVMGHINESLDRIRQCIDHTYYVIWKYVTIRTHYFKRTLYQSKTLREMANDAFSRWKRVTEEVGY</sequence>
<evidence type="ECO:0000313" key="1">
    <source>
        <dbReference type="EMBL" id="SHK40442.1"/>
    </source>
</evidence>
<reference evidence="1 2" key="1">
    <citation type="submission" date="2016-11" db="EMBL/GenBank/DDBJ databases">
        <authorList>
            <person name="Jaros S."/>
            <person name="Januszkiewicz K."/>
            <person name="Wedrychowicz H."/>
        </authorList>
    </citation>
    <scope>NUCLEOTIDE SEQUENCE [LARGE SCALE GENOMIC DNA]</scope>
    <source>
        <strain evidence="1 2">KHT3</strain>
    </source>
</reference>
<dbReference type="EMBL" id="FRBD01000003">
    <property type="protein sequence ID" value="SHK40442.1"/>
    <property type="molecule type" value="Genomic_DNA"/>
</dbReference>
<accession>A0A1M6S6P1</accession>
<dbReference type="Proteomes" id="UP000184130">
    <property type="component" value="Unassembled WGS sequence"/>
</dbReference>
<organism evidence="1 2">
    <name type="scientific">Xylanibacter ruminicola</name>
    <name type="common">Prevotella ruminicola</name>
    <dbReference type="NCBI Taxonomy" id="839"/>
    <lineage>
        <taxon>Bacteria</taxon>
        <taxon>Pseudomonadati</taxon>
        <taxon>Bacteroidota</taxon>
        <taxon>Bacteroidia</taxon>
        <taxon>Bacteroidales</taxon>
        <taxon>Prevotellaceae</taxon>
        <taxon>Xylanibacter</taxon>
    </lineage>
</organism>
<protein>
    <submittedName>
        <fullName evidence="1">Uncharacterized protein</fullName>
    </submittedName>
</protein>
<dbReference type="AlphaFoldDB" id="A0A1M6S6P1"/>
<name>A0A1M6S6P1_XYLRU</name>
<gene>
    <name evidence="1" type="ORF">SAMN05216463_10313</name>
</gene>
<evidence type="ECO:0000313" key="2">
    <source>
        <dbReference type="Proteomes" id="UP000184130"/>
    </source>
</evidence>